<comment type="caution">
    <text evidence="4">The sequence shown here is derived from an EMBL/GenBank/DDBJ whole genome shotgun (WGS) entry which is preliminary data.</text>
</comment>
<evidence type="ECO:0000313" key="4">
    <source>
        <dbReference type="EMBL" id="MES1919778.1"/>
    </source>
</evidence>
<keyword evidence="1" id="KW-0479">Metal-binding</keyword>
<evidence type="ECO:0000259" key="3">
    <source>
        <dbReference type="PROSITE" id="PS50103"/>
    </source>
</evidence>
<keyword evidence="1" id="KW-0863">Zinc-finger</keyword>
<dbReference type="InterPro" id="IPR000571">
    <property type="entry name" value="Znf_CCCH"/>
</dbReference>
<sequence>MSDRCTFSEEKYCKNGSSCPFIHSIQSEFFFSKMAKIDLNASDFLLSQNDPYMDIEPLERSKSSRRRQRKKGIPPYDEYRHLYSERKLEQKSLNDFSTEEPNERNDKDNAHDAQRDILGLLEENTWAPQNKSPKIGKNKNRTKMKKVAKWECVTCKAKEKIPWSKKNCPNCFCLRPDLLQERVKK</sequence>
<evidence type="ECO:0000256" key="2">
    <source>
        <dbReference type="SAM" id="MobiDB-lite"/>
    </source>
</evidence>
<accession>A0ABV2AK81</accession>
<evidence type="ECO:0000313" key="5">
    <source>
        <dbReference type="Proteomes" id="UP001439008"/>
    </source>
</evidence>
<dbReference type="EMBL" id="JBDODL010000397">
    <property type="protein sequence ID" value="MES1919778.1"/>
    <property type="molecule type" value="Genomic_DNA"/>
</dbReference>
<name>A0ABV2AK81_9EUKA</name>
<dbReference type="Proteomes" id="UP001439008">
    <property type="component" value="Unassembled WGS sequence"/>
</dbReference>
<feature type="region of interest" description="Disordered" evidence="2">
    <location>
        <begin position="56"/>
        <end position="112"/>
    </location>
</feature>
<gene>
    <name evidence="4" type="ORF">MHBO_001550</name>
</gene>
<feature type="domain" description="C3H1-type" evidence="3">
    <location>
        <begin position="4"/>
        <end position="26"/>
    </location>
</feature>
<dbReference type="Pfam" id="PF00642">
    <property type="entry name" value="zf-CCCH"/>
    <property type="match status" value="1"/>
</dbReference>
<dbReference type="PROSITE" id="PS50103">
    <property type="entry name" value="ZF_C3H1"/>
    <property type="match status" value="1"/>
</dbReference>
<reference evidence="4 5" key="1">
    <citation type="journal article" date="2024" name="BMC Biol.">
        <title>Comparative genomics of Ascetosporea gives new insight into the evolutionary basis for animal parasitism in Rhizaria.</title>
        <authorList>
            <person name="Hiltunen Thoren M."/>
            <person name="Onut-Brannstrom I."/>
            <person name="Alfjorden A."/>
            <person name="Peckova H."/>
            <person name="Swords F."/>
            <person name="Hooper C."/>
            <person name="Holzer A.S."/>
            <person name="Bass D."/>
            <person name="Burki F."/>
        </authorList>
    </citation>
    <scope>NUCLEOTIDE SEQUENCE [LARGE SCALE GENOMIC DNA]</scope>
    <source>
        <strain evidence="4">20-A016</strain>
    </source>
</reference>
<feature type="compositionally biased region" description="Basic and acidic residues" evidence="2">
    <location>
        <begin position="77"/>
        <end position="92"/>
    </location>
</feature>
<proteinExistence type="predicted"/>
<feature type="compositionally biased region" description="Basic and acidic residues" evidence="2">
    <location>
        <begin position="101"/>
        <end position="112"/>
    </location>
</feature>
<protein>
    <recommendedName>
        <fullName evidence="3">C3H1-type domain-containing protein</fullName>
    </recommendedName>
</protein>
<feature type="zinc finger region" description="C3H1-type" evidence="1">
    <location>
        <begin position="4"/>
        <end position="26"/>
    </location>
</feature>
<feature type="compositionally biased region" description="Basic residues" evidence="2">
    <location>
        <begin position="63"/>
        <end position="72"/>
    </location>
</feature>
<keyword evidence="1" id="KW-0862">Zinc</keyword>
<keyword evidence="5" id="KW-1185">Reference proteome</keyword>
<organism evidence="4 5">
    <name type="scientific">Bonamia ostreae</name>
    <dbReference type="NCBI Taxonomy" id="126728"/>
    <lineage>
        <taxon>Eukaryota</taxon>
        <taxon>Sar</taxon>
        <taxon>Rhizaria</taxon>
        <taxon>Endomyxa</taxon>
        <taxon>Ascetosporea</taxon>
        <taxon>Haplosporida</taxon>
        <taxon>Bonamia</taxon>
    </lineage>
</organism>
<evidence type="ECO:0000256" key="1">
    <source>
        <dbReference type="PROSITE-ProRule" id="PRU00723"/>
    </source>
</evidence>